<comment type="subcellular location">
    <subcellularLocation>
        <location evidence="1">Cell membrane</location>
        <topology evidence="1">Multi-pass membrane protein</topology>
    </subcellularLocation>
</comment>
<evidence type="ECO:0000256" key="7">
    <source>
        <dbReference type="ARBA" id="ARBA00022967"/>
    </source>
</evidence>
<keyword evidence="7" id="KW-1278">Translocase</keyword>
<keyword evidence="9" id="KW-0445">Lipid transport</keyword>
<keyword evidence="10 11" id="KW-0472">Membrane</keyword>
<keyword evidence="2" id="KW-0813">Transport</keyword>
<dbReference type="InterPro" id="IPR011917">
    <property type="entry name" value="ABC_transpr_lipidA"/>
</dbReference>
<evidence type="ECO:0000256" key="4">
    <source>
        <dbReference type="ARBA" id="ARBA00022692"/>
    </source>
</evidence>
<proteinExistence type="predicted"/>
<evidence type="ECO:0000256" key="5">
    <source>
        <dbReference type="ARBA" id="ARBA00022741"/>
    </source>
</evidence>
<evidence type="ECO:0000313" key="14">
    <source>
        <dbReference type="EMBL" id="SHE68487.1"/>
    </source>
</evidence>
<dbReference type="InterPro" id="IPR003439">
    <property type="entry name" value="ABC_transporter-like_ATP-bd"/>
</dbReference>
<dbReference type="CDD" id="cd18552">
    <property type="entry name" value="ABC_6TM_MsbA_like"/>
    <property type="match status" value="1"/>
</dbReference>
<dbReference type="Pfam" id="PF00005">
    <property type="entry name" value="ABC_tran"/>
    <property type="match status" value="1"/>
</dbReference>
<feature type="transmembrane region" description="Helical" evidence="11">
    <location>
        <begin position="153"/>
        <end position="182"/>
    </location>
</feature>
<dbReference type="SMART" id="SM00382">
    <property type="entry name" value="AAA"/>
    <property type="match status" value="1"/>
</dbReference>
<dbReference type="OrthoDB" id="9806127at2"/>
<dbReference type="GO" id="GO:0005886">
    <property type="term" value="C:plasma membrane"/>
    <property type="evidence" value="ECO:0007669"/>
    <property type="project" value="UniProtKB-SubCell"/>
</dbReference>
<dbReference type="FunFam" id="3.40.50.300:FF:000140">
    <property type="entry name" value="Lipid A export ATP-binding/permease protein MsbA"/>
    <property type="match status" value="1"/>
</dbReference>
<dbReference type="PANTHER" id="PTHR43394">
    <property type="entry name" value="ATP-DEPENDENT PERMEASE MDL1, MITOCHONDRIAL"/>
    <property type="match status" value="1"/>
</dbReference>
<dbReference type="RefSeq" id="WP_072755456.1">
    <property type="nucleotide sequence ID" value="NZ_FQUK01000011.1"/>
</dbReference>
<protein>
    <submittedName>
        <fullName evidence="14">ATP-binding cassette, subfamily B, MsbA</fullName>
    </submittedName>
</protein>
<dbReference type="InterPro" id="IPR011527">
    <property type="entry name" value="ABC1_TM_dom"/>
</dbReference>
<dbReference type="InterPro" id="IPR036640">
    <property type="entry name" value="ABC1_TM_sf"/>
</dbReference>
<gene>
    <name evidence="14" type="ORF">SAMN02745204_00938</name>
</gene>
<dbReference type="NCBIfam" id="TIGR02203">
    <property type="entry name" value="MsbA_lipidA"/>
    <property type="match status" value="1"/>
</dbReference>
<evidence type="ECO:0000256" key="8">
    <source>
        <dbReference type="ARBA" id="ARBA00022989"/>
    </source>
</evidence>
<dbReference type="InterPro" id="IPR039421">
    <property type="entry name" value="Type_1_exporter"/>
</dbReference>
<keyword evidence="15" id="KW-1185">Reference proteome</keyword>
<feature type="domain" description="ABC transmembrane type-1" evidence="13">
    <location>
        <begin position="28"/>
        <end position="310"/>
    </location>
</feature>
<dbReference type="AlphaFoldDB" id="A0A1M4VHW3"/>
<dbReference type="InterPro" id="IPR003593">
    <property type="entry name" value="AAA+_ATPase"/>
</dbReference>
<keyword evidence="6 14" id="KW-0067">ATP-binding</keyword>
<feature type="transmembrane region" description="Helical" evidence="11">
    <location>
        <begin position="281"/>
        <end position="298"/>
    </location>
</feature>
<evidence type="ECO:0000256" key="9">
    <source>
        <dbReference type="ARBA" id="ARBA00023055"/>
    </source>
</evidence>
<dbReference type="PROSITE" id="PS50929">
    <property type="entry name" value="ABC_TM1F"/>
    <property type="match status" value="1"/>
</dbReference>
<dbReference type="SUPFAM" id="SSF90123">
    <property type="entry name" value="ABC transporter transmembrane region"/>
    <property type="match status" value="1"/>
</dbReference>
<dbReference type="PROSITE" id="PS00211">
    <property type="entry name" value="ABC_TRANSPORTER_1"/>
    <property type="match status" value="1"/>
</dbReference>
<dbReference type="InterPro" id="IPR027417">
    <property type="entry name" value="P-loop_NTPase"/>
</dbReference>
<dbReference type="GO" id="GO:0016887">
    <property type="term" value="F:ATP hydrolysis activity"/>
    <property type="evidence" value="ECO:0007669"/>
    <property type="project" value="InterPro"/>
</dbReference>
<evidence type="ECO:0000259" key="13">
    <source>
        <dbReference type="PROSITE" id="PS50929"/>
    </source>
</evidence>
<keyword evidence="5" id="KW-0547">Nucleotide-binding</keyword>
<feature type="transmembrane region" description="Helical" evidence="11">
    <location>
        <begin position="250"/>
        <end position="269"/>
    </location>
</feature>
<dbReference type="EMBL" id="FQUK01000011">
    <property type="protein sequence ID" value="SHE68487.1"/>
    <property type="molecule type" value="Genomic_DNA"/>
</dbReference>
<evidence type="ECO:0000256" key="2">
    <source>
        <dbReference type="ARBA" id="ARBA00022448"/>
    </source>
</evidence>
<keyword evidence="3" id="KW-1003">Cell membrane</keyword>
<evidence type="ECO:0000256" key="3">
    <source>
        <dbReference type="ARBA" id="ARBA00022475"/>
    </source>
</evidence>
<dbReference type="Gene3D" id="3.40.50.300">
    <property type="entry name" value="P-loop containing nucleotide triphosphate hydrolases"/>
    <property type="match status" value="1"/>
</dbReference>
<evidence type="ECO:0000256" key="6">
    <source>
        <dbReference type="ARBA" id="ARBA00022840"/>
    </source>
</evidence>
<feature type="domain" description="ABC transporter" evidence="12">
    <location>
        <begin position="342"/>
        <end position="578"/>
    </location>
</feature>
<evidence type="ECO:0000256" key="10">
    <source>
        <dbReference type="ARBA" id="ARBA00023136"/>
    </source>
</evidence>
<dbReference type="SUPFAM" id="SSF52540">
    <property type="entry name" value="P-loop containing nucleoside triphosphate hydrolases"/>
    <property type="match status" value="1"/>
</dbReference>
<dbReference type="InterPro" id="IPR017871">
    <property type="entry name" value="ABC_transporter-like_CS"/>
</dbReference>
<dbReference type="PROSITE" id="PS50893">
    <property type="entry name" value="ABC_TRANSPORTER_2"/>
    <property type="match status" value="1"/>
</dbReference>
<reference evidence="15" key="1">
    <citation type="submission" date="2016-11" db="EMBL/GenBank/DDBJ databases">
        <authorList>
            <person name="Varghese N."/>
            <person name="Submissions S."/>
        </authorList>
    </citation>
    <scope>NUCLEOTIDE SEQUENCE [LARGE SCALE GENOMIC DNA]</scope>
    <source>
        <strain evidence="15">DSM 14834</strain>
    </source>
</reference>
<dbReference type="GO" id="GO:0034040">
    <property type="term" value="F:ATPase-coupled lipid transmembrane transporter activity"/>
    <property type="evidence" value="ECO:0007669"/>
    <property type="project" value="InterPro"/>
</dbReference>
<organism evidence="14 15">
    <name type="scientific">Thermomonas hydrothermalis</name>
    <dbReference type="NCBI Taxonomy" id="213588"/>
    <lineage>
        <taxon>Bacteria</taxon>
        <taxon>Pseudomonadati</taxon>
        <taxon>Pseudomonadota</taxon>
        <taxon>Gammaproteobacteria</taxon>
        <taxon>Lysobacterales</taxon>
        <taxon>Lysobacteraceae</taxon>
        <taxon>Thermomonas</taxon>
    </lineage>
</organism>
<feature type="transmembrane region" description="Helical" evidence="11">
    <location>
        <begin position="65"/>
        <end position="84"/>
    </location>
</feature>
<evidence type="ECO:0000313" key="15">
    <source>
        <dbReference type="Proteomes" id="UP000242857"/>
    </source>
</evidence>
<evidence type="ECO:0000256" key="1">
    <source>
        <dbReference type="ARBA" id="ARBA00004651"/>
    </source>
</evidence>
<name>A0A1M4VHW3_9GAMM</name>
<evidence type="ECO:0000256" key="11">
    <source>
        <dbReference type="SAM" id="Phobius"/>
    </source>
</evidence>
<keyword evidence="8 11" id="KW-1133">Transmembrane helix</keyword>
<dbReference type="GO" id="GO:0005524">
    <property type="term" value="F:ATP binding"/>
    <property type="evidence" value="ECO:0007669"/>
    <property type="project" value="UniProtKB-KW"/>
</dbReference>
<evidence type="ECO:0000259" key="12">
    <source>
        <dbReference type="PROSITE" id="PS50893"/>
    </source>
</evidence>
<dbReference type="Proteomes" id="UP000242857">
    <property type="component" value="Unassembled WGS sequence"/>
</dbReference>
<dbReference type="Pfam" id="PF00664">
    <property type="entry name" value="ABC_membrane"/>
    <property type="match status" value="1"/>
</dbReference>
<dbReference type="Gene3D" id="1.20.1560.10">
    <property type="entry name" value="ABC transporter type 1, transmembrane domain"/>
    <property type="match status" value="1"/>
</dbReference>
<keyword evidence="4 11" id="KW-0812">Transmembrane</keyword>
<accession>A0A1M4VHW3</accession>
<dbReference type="GO" id="GO:0015421">
    <property type="term" value="F:ABC-type oligopeptide transporter activity"/>
    <property type="evidence" value="ECO:0007669"/>
    <property type="project" value="TreeGrafter"/>
</dbReference>
<dbReference type="STRING" id="213588.SAMN02745204_00938"/>
<dbReference type="PANTHER" id="PTHR43394:SF1">
    <property type="entry name" value="ATP-BINDING CASSETTE SUB-FAMILY B MEMBER 10, MITOCHONDRIAL"/>
    <property type="match status" value="1"/>
</dbReference>
<sequence>MNSPAGGSPWRIYRRLLGLVRPYRWALLLALLGLLVEGAAAGAFGVLTKPMVDETFVARNREFGVLLPLAIVGIFVVRGGAGYLSDYFMARAARGVARDMRVRALDKYLRLPGLRFDAEPVPSMLVRLGSDSDQVAQAVVDAGKVMLQQSLQVVAMLAVMLYASWRVTLAVLLLGPLIAWLMDRVGRRYRRYGHKVQETAAQMMQAADQALSNQQEVKVYGARSAELARYTRLADDTLRLSLKVEATRSISSAIVQLTGAVGLALLLFFASREALAGRLTAGGFVQLMIAMLAIIPALKQLTNVQGMLHRGVASAERLFQVLDADDEVDTGQRPLPRAHGLIEFRDVSLRYPGQEKPALTGISFTARPGTVTAIVGRSGSGKSSLVKLIPRFYDPDAGQILLDGHPLSDYRLADLRRQVAMVGQQVMLFDGTVLENVAYGELQPATRAEVNRALEAANAMEFVSQLPEGEDSHIGIKGGRLSGGQRQRLAIARAMLKDAPILILDEATAALDNASERLVQDALAHLIPDRTTLVIAHRLSTVEHADQILVLDDGRLVEQGTHAELLARGGVYAHLHAMQFREASA</sequence>